<evidence type="ECO:0000313" key="3">
    <source>
        <dbReference type="EMBL" id="KAE8992902.1"/>
    </source>
</evidence>
<dbReference type="EMBL" id="QXFV01002098">
    <property type="protein sequence ID" value="KAE8992902.1"/>
    <property type="molecule type" value="Genomic_DNA"/>
</dbReference>
<evidence type="ECO:0000313" key="7">
    <source>
        <dbReference type="Proteomes" id="UP000435112"/>
    </source>
</evidence>
<reference evidence="5 7" key="1">
    <citation type="submission" date="2018-09" db="EMBL/GenBank/DDBJ databases">
        <title>Genomic investigation of the strawberry pathogen Phytophthora fragariae indicates pathogenicity is determined by transcriptional variation in three key races.</title>
        <authorList>
            <person name="Adams T.M."/>
            <person name="Armitage A.D."/>
            <person name="Sobczyk M.K."/>
            <person name="Bates H.J."/>
            <person name="Dunwell J.M."/>
            <person name="Nellist C.F."/>
            <person name="Harrison R.J."/>
        </authorList>
    </citation>
    <scope>NUCLEOTIDE SEQUENCE [LARGE SCALE GENOMIC DNA]</scope>
    <source>
        <strain evidence="3 5">SCRP249</strain>
        <strain evidence="2 7">SCRP324</strain>
        <strain evidence="4 6">SCRP333</strain>
    </source>
</reference>
<dbReference type="EMBL" id="QXFT01001968">
    <property type="protein sequence ID" value="KAE9306544.1"/>
    <property type="molecule type" value="Genomic_DNA"/>
</dbReference>
<keyword evidence="1" id="KW-0732">Signal</keyword>
<keyword evidence="6" id="KW-1185">Reference proteome</keyword>
<sequence length="76" mass="8378">MFFCHCRGVVAFLVLLSAALGWFTIGTCSSIYYVYCSTSSTSSRFTVATMQQQSHGTRARQTLVQVYATGRLPKLA</sequence>
<organism evidence="3 5">
    <name type="scientific">Phytophthora rubi</name>
    <dbReference type="NCBI Taxonomy" id="129364"/>
    <lineage>
        <taxon>Eukaryota</taxon>
        <taxon>Sar</taxon>
        <taxon>Stramenopiles</taxon>
        <taxon>Oomycota</taxon>
        <taxon>Peronosporomycetes</taxon>
        <taxon>Peronosporales</taxon>
        <taxon>Peronosporaceae</taxon>
        <taxon>Phytophthora</taxon>
    </lineage>
</organism>
<dbReference type="AlphaFoldDB" id="A0A6A3JFE5"/>
<evidence type="ECO:0008006" key="8">
    <source>
        <dbReference type="Google" id="ProtNLM"/>
    </source>
</evidence>
<dbReference type="EMBL" id="QXFU01002267">
    <property type="protein sequence ID" value="KAE8988115.1"/>
    <property type="molecule type" value="Genomic_DNA"/>
</dbReference>
<dbReference type="Proteomes" id="UP000435112">
    <property type="component" value="Unassembled WGS sequence"/>
</dbReference>
<accession>A0A6A3JFE5</accession>
<evidence type="ECO:0000313" key="6">
    <source>
        <dbReference type="Proteomes" id="UP000434957"/>
    </source>
</evidence>
<evidence type="ECO:0000313" key="4">
    <source>
        <dbReference type="EMBL" id="KAE9306544.1"/>
    </source>
</evidence>
<evidence type="ECO:0000313" key="2">
    <source>
        <dbReference type="EMBL" id="KAE8988115.1"/>
    </source>
</evidence>
<evidence type="ECO:0000313" key="5">
    <source>
        <dbReference type="Proteomes" id="UP000429607"/>
    </source>
</evidence>
<comment type="caution">
    <text evidence="3">The sequence shown here is derived from an EMBL/GenBank/DDBJ whole genome shotgun (WGS) entry which is preliminary data.</text>
</comment>
<feature type="signal peptide" evidence="1">
    <location>
        <begin position="1"/>
        <end position="21"/>
    </location>
</feature>
<dbReference type="Proteomes" id="UP000434957">
    <property type="component" value="Unassembled WGS sequence"/>
</dbReference>
<evidence type="ECO:0000256" key="1">
    <source>
        <dbReference type="SAM" id="SignalP"/>
    </source>
</evidence>
<gene>
    <name evidence="3" type="ORF">PR001_g20812</name>
    <name evidence="2" type="ORF">PR002_g21856</name>
    <name evidence="4" type="ORF">PR003_g21215</name>
</gene>
<dbReference type="Proteomes" id="UP000429607">
    <property type="component" value="Unassembled WGS sequence"/>
</dbReference>
<protein>
    <recommendedName>
        <fullName evidence="8">Secreted protein</fullName>
    </recommendedName>
</protein>
<name>A0A6A3JFE5_9STRA</name>
<feature type="chain" id="PRO_5036164574" description="Secreted protein" evidence="1">
    <location>
        <begin position="22"/>
        <end position="76"/>
    </location>
</feature>
<proteinExistence type="predicted"/>